<feature type="region of interest" description="Disordered" evidence="1">
    <location>
        <begin position="132"/>
        <end position="151"/>
    </location>
</feature>
<organism evidence="3 4">
    <name type="scientific">Rangifer tarandus platyrhynchus</name>
    <name type="common">Svalbard reindeer</name>
    <dbReference type="NCBI Taxonomy" id="3082113"/>
    <lineage>
        <taxon>Eukaryota</taxon>
        <taxon>Metazoa</taxon>
        <taxon>Chordata</taxon>
        <taxon>Craniata</taxon>
        <taxon>Vertebrata</taxon>
        <taxon>Euteleostomi</taxon>
        <taxon>Mammalia</taxon>
        <taxon>Eutheria</taxon>
        <taxon>Laurasiatheria</taxon>
        <taxon>Artiodactyla</taxon>
        <taxon>Ruminantia</taxon>
        <taxon>Pecora</taxon>
        <taxon>Cervidae</taxon>
        <taxon>Odocoileinae</taxon>
        <taxon>Rangifer</taxon>
    </lineage>
</organism>
<dbReference type="Pfam" id="PF04629">
    <property type="entry name" value="ICA69"/>
    <property type="match status" value="1"/>
</dbReference>
<proteinExistence type="predicted"/>
<dbReference type="PANTHER" id="PTHR10164:SF3">
    <property type="entry name" value="ISLET CELL AUTOANTIGEN 1"/>
    <property type="match status" value="1"/>
</dbReference>
<evidence type="ECO:0000313" key="3">
    <source>
        <dbReference type="EMBL" id="CAI9170958.1"/>
    </source>
</evidence>
<name>A0ABN8ZEC5_RANTA</name>
<keyword evidence="4" id="KW-1185">Reference proteome</keyword>
<dbReference type="EMBL" id="OX459939">
    <property type="protein sequence ID" value="CAI9170958.1"/>
    <property type="molecule type" value="Genomic_DNA"/>
</dbReference>
<sequence>MPATGKALCFSSQQRLALRNPLCRFHQEVETFRHRAISDTWLTVNRMETFRKVQTQVRLAKKSFDKLKMDVCQKVDLLGASRCNLLSHVLATYQTTLLHFGEETSHTMAAIHESFRGYQPYEFTTLKSLQDPMRKPVEKEEKKRIAQQESAEAAAAKSVTFTGG</sequence>
<dbReference type="SUPFAM" id="SSF103657">
    <property type="entry name" value="BAR/IMD domain-like"/>
    <property type="match status" value="1"/>
</dbReference>
<dbReference type="Gene3D" id="1.20.1270.60">
    <property type="entry name" value="Arfaptin homology (AH) domain/BAR domain"/>
    <property type="match status" value="2"/>
</dbReference>
<accession>A0ABN8ZEC5</accession>
<dbReference type="Pfam" id="PF06456">
    <property type="entry name" value="Arfaptin"/>
    <property type="match status" value="1"/>
</dbReference>
<evidence type="ECO:0000313" key="4">
    <source>
        <dbReference type="Proteomes" id="UP001176941"/>
    </source>
</evidence>
<feature type="domain" description="AH" evidence="2">
    <location>
        <begin position="1"/>
        <end position="108"/>
    </location>
</feature>
<dbReference type="InterPro" id="IPR010504">
    <property type="entry name" value="AH_dom"/>
</dbReference>
<dbReference type="SMART" id="SM01015">
    <property type="entry name" value="Arfaptin"/>
    <property type="match status" value="1"/>
</dbReference>
<dbReference type="InterPro" id="IPR024114">
    <property type="entry name" value="Islet_autoAg_Ica1/Ica1-like"/>
</dbReference>
<dbReference type="PANTHER" id="PTHR10164">
    <property type="entry name" value="ISLET CELL AUTOANTIGEN 1"/>
    <property type="match status" value="1"/>
</dbReference>
<evidence type="ECO:0000256" key="1">
    <source>
        <dbReference type="SAM" id="MobiDB-lite"/>
    </source>
</evidence>
<dbReference type="Proteomes" id="UP001176941">
    <property type="component" value="Chromosome 3"/>
</dbReference>
<reference evidence="3" key="1">
    <citation type="submission" date="2023-04" db="EMBL/GenBank/DDBJ databases">
        <authorList>
            <consortium name="ELIXIR-Norway"/>
        </authorList>
    </citation>
    <scope>NUCLEOTIDE SEQUENCE [LARGE SCALE GENOMIC DNA]</scope>
</reference>
<evidence type="ECO:0000259" key="2">
    <source>
        <dbReference type="SMART" id="SM01015"/>
    </source>
</evidence>
<dbReference type="InterPro" id="IPR027267">
    <property type="entry name" value="AH/BAR_dom_sf"/>
</dbReference>
<protein>
    <recommendedName>
        <fullName evidence="2">AH domain-containing protein</fullName>
    </recommendedName>
</protein>
<gene>
    <name evidence="3" type="ORF">MRATA1EN1_LOCUS19920</name>
</gene>
<dbReference type="InterPro" id="IPR006723">
    <property type="entry name" value="Islet_autoAg_Ica1_C"/>
</dbReference>
<feature type="compositionally biased region" description="Basic and acidic residues" evidence="1">
    <location>
        <begin position="132"/>
        <end position="146"/>
    </location>
</feature>